<reference evidence="2" key="1">
    <citation type="submission" date="2022-03" db="EMBL/GenBank/DDBJ databases">
        <authorList>
            <person name="Martin H S."/>
        </authorList>
    </citation>
    <scope>NUCLEOTIDE SEQUENCE</scope>
</reference>
<gene>
    <name evidence="2" type="ORF">IPOD504_LOCUS12569</name>
</gene>
<evidence type="ECO:0000256" key="1">
    <source>
        <dbReference type="SAM" id="MobiDB-lite"/>
    </source>
</evidence>
<feature type="region of interest" description="Disordered" evidence="1">
    <location>
        <begin position="79"/>
        <end position="110"/>
    </location>
</feature>
<sequence length="110" mass="12237">MQATAVRCRVELIDRSTRWSQLHARRVCIGRSRANRTGWRTQAHGVAVCARAYTIPSPRPPRPPRGPVAPLPELRRIVTSRYAPRAAAPAPPRPGPRTQTRRPLIVAAHS</sequence>
<evidence type="ECO:0000313" key="3">
    <source>
        <dbReference type="Proteomes" id="UP000837857"/>
    </source>
</evidence>
<keyword evidence="3" id="KW-1185">Reference proteome</keyword>
<organism evidence="2 3">
    <name type="scientific">Iphiclides podalirius</name>
    <name type="common">scarce swallowtail</name>
    <dbReference type="NCBI Taxonomy" id="110791"/>
    <lineage>
        <taxon>Eukaryota</taxon>
        <taxon>Metazoa</taxon>
        <taxon>Ecdysozoa</taxon>
        <taxon>Arthropoda</taxon>
        <taxon>Hexapoda</taxon>
        <taxon>Insecta</taxon>
        <taxon>Pterygota</taxon>
        <taxon>Neoptera</taxon>
        <taxon>Endopterygota</taxon>
        <taxon>Lepidoptera</taxon>
        <taxon>Glossata</taxon>
        <taxon>Ditrysia</taxon>
        <taxon>Papilionoidea</taxon>
        <taxon>Papilionidae</taxon>
        <taxon>Papilioninae</taxon>
        <taxon>Iphiclides</taxon>
    </lineage>
</organism>
<accession>A0ABN8IT27</accession>
<proteinExistence type="predicted"/>
<evidence type="ECO:0000313" key="2">
    <source>
        <dbReference type="EMBL" id="CAH2063552.1"/>
    </source>
</evidence>
<name>A0ABN8IT27_9NEOP</name>
<protein>
    <submittedName>
        <fullName evidence="2">Uncharacterized protein</fullName>
    </submittedName>
</protein>
<dbReference type="Proteomes" id="UP000837857">
    <property type="component" value="Chromosome 3"/>
</dbReference>
<feature type="non-terminal residue" evidence="2">
    <location>
        <position position="110"/>
    </location>
</feature>
<dbReference type="EMBL" id="OW152815">
    <property type="protein sequence ID" value="CAH2063552.1"/>
    <property type="molecule type" value="Genomic_DNA"/>
</dbReference>